<dbReference type="Gene3D" id="3.40.720.10">
    <property type="entry name" value="Alkaline Phosphatase, subunit A"/>
    <property type="match status" value="1"/>
</dbReference>
<dbReference type="Gene3D" id="3.30.1120.10">
    <property type="match status" value="1"/>
</dbReference>
<keyword evidence="5" id="KW-0378">Hydrolase</keyword>
<dbReference type="PANTHER" id="PTHR42693:SF42">
    <property type="entry name" value="ARYLSULFATASE G"/>
    <property type="match status" value="1"/>
</dbReference>
<evidence type="ECO:0000313" key="9">
    <source>
        <dbReference type="EMBL" id="NWK55044.1"/>
    </source>
</evidence>
<sequence>MGTTIKLGIILCLALAKLHASAKPNIIVFLVDDMGWQETSVPFHTETTPLNRDYKTPNMEKLAADGLVLTNAYAHNVCSPSRVSLLTGANPARHRVTCWTLRKDRSPERNNKDFRRANWNLNGLQPLGYNIPHSFESVTLAQVLQQDGYRTIHAGKAHFGAQDTPGADPKNLGFEVNIAGSYMGGPGSYHGDKNFSAAWRGGGKIWDVPGLEKYHGQKINLTEAITRESIAAIQQSVQEKKPFFLHMAHYAVHAPWEADRRFLDQFSNKGWPKQKAVLASMLYGMDQSLGDLRKTVEDLGIRDNTLIIFMSDNGSPSQCPQNHPLRGHKVRAYEGGTRVPMIAYWPGKTPKGKRNDTPVIIDDIFPTLLDAAGTETIPPNDGISLVPLLSGKPINASRPLFWHYPNFYDVPPFSSVRLGNWKLIYRHTSQQFELFNLKQDLSEKNNLANSMPEKVSELSKILTQHLKDTQAVLPIDKQSNKPVPLPDKAL</sequence>
<dbReference type="GO" id="GO:0046872">
    <property type="term" value="F:metal ion binding"/>
    <property type="evidence" value="ECO:0007669"/>
    <property type="project" value="UniProtKB-KW"/>
</dbReference>
<dbReference type="Proteomes" id="UP000557872">
    <property type="component" value="Unassembled WGS sequence"/>
</dbReference>
<keyword evidence="10" id="KW-1185">Reference proteome</keyword>
<evidence type="ECO:0000256" key="2">
    <source>
        <dbReference type="ARBA" id="ARBA00008779"/>
    </source>
</evidence>
<keyword evidence="4 7" id="KW-0732">Signal</keyword>
<dbReference type="GO" id="GO:0004065">
    <property type="term" value="F:arylsulfatase activity"/>
    <property type="evidence" value="ECO:0007669"/>
    <property type="project" value="TreeGrafter"/>
</dbReference>
<dbReference type="RefSeq" id="WP_178931585.1">
    <property type="nucleotide sequence ID" value="NZ_JACBAZ010000002.1"/>
</dbReference>
<dbReference type="InterPro" id="IPR017850">
    <property type="entry name" value="Alkaline_phosphatase_core_sf"/>
</dbReference>
<evidence type="ECO:0000256" key="3">
    <source>
        <dbReference type="ARBA" id="ARBA00022723"/>
    </source>
</evidence>
<dbReference type="InterPro" id="IPR000917">
    <property type="entry name" value="Sulfatase_N"/>
</dbReference>
<evidence type="ECO:0000256" key="6">
    <source>
        <dbReference type="ARBA" id="ARBA00022837"/>
    </source>
</evidence>
<comment type="similarity">
    <text evidence="2">Belongs to the sulfatase family.</text>
</comment>
<accession>A0A851GLM8</accession>
<evidence type="ECO:0000256" key="7">
    <source>
        <dbReference type="SAM" id="SignalP"/>
    </source>
</evidence>
<evidence type="ECO:0000259" key="8">
    <source>
        <dbReference type="Pfam" id="PF00884"/>
    </source>
</evidence>
<dbReference type="SUPFAM" id="SSF53649">
    <property type="entry name" value="Alkaline phosphatase-like"/>
    <property type="match status" value="1"/>
</dbReference>
<comment type="caution">
    <text evidence="9">The sequence shown here is derived from an EMBL/GenBank/DDBJ whole genome shotgun (WGS) entry which is preliminary data.</text>
</comment>
<feature type="signal peptide" evidence="7">
    <location>
        <begin position="1"/>
        <end position="22"/>
    </location>
</feature>
<proteinExistence type="inferred from homology"/>
<name>A0A851GLM8_9BACT</name>
<dbReference type="CDD" id="cd16144">
    <property type="entry name" value="ARS_like"/>
    <property type="match status" value="1"/>
</dbReference>
<dbReference type="InterPro" id="IPR050738">
    <property type="entry name" value="Sulfatase"/>
</dbReference>
<comment type="cofactor">
    <cofactor evidence="1">
        <name>Ca(2+)</name>
        <dbReference type="ChEBI" id="CHEBI:29108"/>
    </cofactor>
</comment>
<evidence type="ECO:0000313" key="10">
    <source>
        <dbReference type="Proteomes" id="UP000557872"/>
    </source>
</evidence>
<evidence type="ECO:0000256" key="4">
    <source>
        <dbReference type="ARBA" id="ARBA00022729"/>
    </source>
</evidence>
<feature type="chain" id="PRO_5032573934" evidence="7">
    <location>
        <begin position="23"/>
        <end position="490"/>
    </location>
</feature>
<dbReference type="PANTHER" id="PTHR42693">
    <property type="entry name" value="ARYLSULFATASE FAMILY MEMBER"/>
    <property type="match status" value="1"/>
</dbReference>
<keyword evidence="3" id="KW-0479">Metal-binding</keyword>
<gene>
    <name evidence="9" type="ORF">HW115_05450</name>
</gene>
<dbReference type="AlphaFoldDB" id="A0A851GLM8"/>
<keyword evidence="6" id="KW-0106">Calcium</keyword>
<feature type="domain" description="Sulfatase N-terminal" evidence="8">
    <location>
        <begin position="24"/>
        <end position="373"/>
    </location>
</feature>
<reference evidence="9 10" key="1">
    <citation type="submission" date="2020-07" db="EMBL/GenBank/DDBJ databases">
        <title>Roseicoccus Jingziensis gen. nov., sp. nov., isolated from coastal seawater.</title>
        <authorList>
            <person name="Feng X."/>
        </authorList>
    </citation>
    <scope>NUCLEOTIDE SEQUENCE [LARGE SCALE GENOMIC DNA]</scope>
    <source>
        <strain evidence="9 10">N1E253</strain>
    </source>
</reference>
<protein>
    <submittedName>
        <fullName evidence="9">Sulfatase</fullName>
    </submittedName>
</protein>
<organism evidence="9 10">
    <name type="scientific">Oceaniferula marina</name>
    <dbReference type="NCBI Taxonomy" id="2748318"/>
    <lineage>
        <taxon>Bacteria</taxon>
        <taxon>Pseudomonadati</taxon>
        <taxon>Verrucomicrobiota</taxon>
        <taxon>Verrucomicrobiia</taxon>
        <taxon>Verrucomicrobiales</taxon>
        <taxon>Verrucomicrobiaceae</taxon>
        <taxon>Oceaniferula</taxon>
    </lineage>
</organism>
<evidence type="ECO:0000256" key="1">
    <source>
        <dbReference type="ARBA" id="ARBA00001913"/>
    </source>
</evidence>
<evidence type="ECO:0000256" key="5">
    <source>
        <dbReference type="ARBA" id="ARBA00022801"/>
    </source>
</evidence>
<dbReference type="Pfam" id="PF00884">
    <property type="entry name" value="Sulfatase"/>
    <property type="match status" value="1"/>
</dbReference>
<dbReference type="EMBL" id="JACBAZ010000002">
    <property type="protein sequence ID" value="NWK55044.1"/>
    <property type="molecule type" value="Genomic_DNA"/>
</dbReference>